<keyword evidence="3" id="KW-1185">Reference proteome</keyword>
<dbReference type="InterPro" id="IPR011333">
    <property type="entry name" value="SKP1/BTB/POZ_sf"/>
</dbReference>
<dbReference type="EMBL" id="BPQB01000137">
    <property type="protein sequence ID" value="GJF00165.1"/>
    <property type="molecule type" value="Genomic_DNA"/>
</dbReference>
<protein>
    <recommendedName>
        <fullName evidence="1">BTB domain-containing protein</fullName>
    </recommendedName>
</protein>
<sequence length="509" mass="56041">MLSSTQLDSNARAPPPFDGQKYADIIISTSDHVDFHLVKAILSISSPFFEDMFSLVQPPKAIPRSLDRVDVSEDSTTFENLVRLCYPVKQTKIQDFALLEKVLEAAMKYQMEVVTDLLKDTLRGFVDKKPLQCYAVACRLQLEEEASLAAKTWKTSATTLDDSSDSFASTVAGGSYVLEMSTTSSAAYFRLLQYLGGSAVHNFTSPPIRYTRFADMPKLPSRSSLGADCQLRSLDGEYFPAHSVVLRLAQAGNLIGNATLDDAVDGNLPEIPVNLNSNSLRAVLNFCYPLSSFIDPPSLNDLVSVVEASKLLHMEDVEAAAKQQLVAHTSDKPLTVYLLAGLYGWAREAEEAARQVVADGAHNTYVPEMEEVPAYVYRALLKFRHMAAATVKEVISTHAPNTSVSKLMPDGCGHPRFATIALTLVEKQFKTSRTQSERRCQGCSTYYSSLFGDCPYCQRTTESKIPAVLKESAEMEAEILDAFDRLKLDLTVAPLPRRSKKGGPKPAHR</sequence>
<accession>A0A9P3LN06</accession>
<evidence type="ECO:0000313" key="3">
    <source>
        <dbReference type="Proteomes" id="UP000703269"/>
    </source>
</evidence>
<dbReference type="CDD" id="cd18186">
    <property type="entry name" value="BTB_POZ_ZBTB_KLHL-like"/>
    <property type="match status" value="1"/>
</dbReference>
<dbReference type="Gene3D" id="3.30.710.10">
    <property type="entry name" value="Potassium Channel Kv1.1, Chain A"/>
    <property type="match status" value="2"/>
</dbReference>
<dbReference type="InterPro" id="IPR000210">
    <property type="entry name" value="BTB/POZ_dom"/>
</dbReference>
<dbReference type="AlphaFoldDB" id="A0A9P3LN06"/>
<feature type="domain" description="BTB" evidence="1">
    <location>
        <begin position="23"/>
        <end position="86"/>
    </location>
</feature>
<reference evidence="2 3" key="1">
    <citation type="submission" date="2021-08" db="EMBL/GenBank/DDBJ databases">
        <title>Draft Genome Sequence of Phanerochaete sordida strain YK-624.</title>
        <authorList>
            <person name="Mori T."/>
            <person name="Dohra H."/>
            <person name="Suzuki T."/>
            <person name="Kawagishi H."/>
            <person name="Hirai H."/>
        </authorList>
    </citation>
    <scope>NUCLEOTIDE SEQUENCE [LARGE SCALE GENOMIC DNA]</scope>
    <source>
        <strain evidence="2 3">YK-624</strain>
    </source>
</reference>
<dbReference type="OrthoDB" id="3164835at2759"/>
<gene>
    <name evidence="2" type="ORF">PsYK624_164440</name>
</gene>
<proteinExistence type="predicted"/>
<dbReference type="SUPFAM" id="SSF54695">
    <property type="entry name" value="POZ domain"/>
    <property type="match status" value="1"/>
</dbReference>
<evidence type="ECO:0000259" key="1">
    <source>
        <dbReference type="PROSITE" id="PS50097"/>
    </source>
</evidence>
<dbReference type="PROSITE" id="PS50097">
    <property type="entry name" value="BTB"/>
    <property type="match status" value="1"/>
</dbReference>
<organism evidence="2 3">
    <name type="scientific">Phanerochaete sordida</name>
    <dbReference type="NCBI Taxonomy" id="48140"/>
    <lineage>
        <taxon>Eukaryota</taxon>
        <taxon>Fungi</taxon>
        <taxon>Dikarya</taxon>
        <taxon>Basidiomycota</taxon>
        <taxon>Agaricomycotina</taxon>
        <taxon>Agaricomycetes</taxon>
        <taxon>Polyporales</taxon>
        <taxon>Phanerochaetaceae</taxon>
        <taxon>Phanerochaete</taxon>
    </lineage>
</organism>
<name>A0A9P3LN06_9APHY</name>
<dbReference type="SMART" id="SM00225">
    <property type="entry name" value="BTB"/>
    <property type="match status" value="2"/>
</dbReference>
<comment type="caution">
    <text evidence="2">The sequence shown here is derived from an EMBL/GenBank/DDBJ whole genome shotgun (WGS) entry which is preliminary data.</text>
</comment>
<dbReference type="Pfam" id="PF00651">
    <property type="entry name" value="BTB"/>
    <property type="match status" value="1"/>
</dbReference>
<evidence type="ECO:0000313" key="2">
    <source>
        <dbReference type="EMBL" id="GJF00165.1"/>
    </source>
</evidence>
<dbReference type="Proteomes" id="UP000703269">
    <property type="component" value="Unassembled WGS sequence"/>
</dbReference>